<dbReference type="Proteomes" id="UP001163046">
    <property type="component" value="Unassembled WGS sequence"/>
</dbReference>
<reference evidence="2" key="1">
    <citation type="submission" date="2023-01" db="EMBL/GenBank/DDBJ databases">
        <title>Genome assembly of the deep-sea coral Lophelia pertusa.</title>
        <authorList>
            <person name="Herrera S."/>
            <person name="Cordes E."/>
        </authorList>
    </citation>
    <scope>NUCLEOTIDE SEQUENCE</scope>
    <source>
        <strain evidence="2">USNM1676648</strain>
        <tissue evidence="2">Polyp</tissue>
    </source>
</reference>
<feature type="compositionally biased region" description="Polar residues" evidence="1">
    <location>
        <begin position="50"/>
        <end position="70"/>
    </location>
</feature>
<accession>A0A9X0A459</accession>
<sequence length="144" mass="15777">MSLTDSENQHHTPTEHLQVHNKVEKSHSEPVIPPPDDQTKPAHKPHSGHVHSSSADARKLSVQSSASTGGSERKPRRTSRTHQGASLNELESLFSNPTYVKPQRPSVSSLHGTGGGGEERKLSYEMVQRPGSRTSSRNTEETML</sequence>
<name>A0A9X0A459_9CNID</name>
<gene>
    <name evidence="2" type="ORF">OS493_010360</name>
</gene>
<evidence type="ECO:0000313" key="2">
    <source>
        <dbReference type="EMBL" id="KAJ7392708.1"/>
    </source>
</evidence>
<organism evidence="2 3">
    <name type="scientific">Desmophyllum pertusum</name>
    <dbReference type="NCBI Taxonomy" id="174260"/>
    <lineage>
        <taxon>Eukaryota</taxon>
        <taxon>Metazoa</taxon>
        <taxon>Cnidaria</taxon>
        <taxon>Anthozoa</taxon>
        <taxon>Hexacorallia</taxon>
        <taxon>Scleractinia</taxon>
        <taxon>Caryophylliina</taxon>
        <taxon>Caryophylliidae</taxon>
        <taxon>Desmophyllum</taxon>
    </lineage>
</organism>
<comment type="caution">
    <text evidence="2">The sequence shown here is derived from an EMBL/GenBank/DDBJ whole genome shotgun (WGS) entry which is preliminary data.</text>
</comment>
<evidence type="ECO:0000313" key="3">
    <source>
        <dbReference type="Proteomes" id="UP001163046"/>
    </source>
</evidence>
<proteinExistence type="predicted"/>
<feature type="compositionally biased region" description="Basic and acidic residues" evidence="1">
    <location>
        <begin position="7"/>
        <end position="28"/>
    </location>
</feature>
<feature type="region of interest" description="Disordered" evidence="1">
    <location>
        <begin position="1"/>
        <end position="144"/>
    </location>
</feature>
<dbReference type="EMBL" id="MU825400">
    <property type="protein sequence ID" value="KAJ7392708.1"/>
    <property type="molecule type" value="Genomic_DNA"/>
</dbReference>
<evidence type="ECO:0000256" key="1">
    <source>
        <dbReference type="SAM" id="MobiDB-lite"/>
    </source>
</evidence>
<dbReference type="AlphaFoldDB" id="A0A9X0A459"/>
<keyword evidence="3" id="KW-1185">Reference proteome</keyword>
<protein>
    <submittedName>
        <fullName evidence="2">Uncharacterized protein</fullName>
    </submittedName>
</protein>